<evidence type="ECO:0000313" key="8">
    <source>
        <dbReference type="EMBL" id="MBW3115014.1"/>
    </source>
</evidence>
<dbReference type="Gene3D" id="2.60.40.1090">
    <property type="entry name" value="Fimbrial-type adhesion domain"/>
    <property type="match status" value="1"/>
</dbReference>
<dbReference type="SUPFAM" id="SSF49401">
    <property type="entry name" value="Bacterial adhesins"/>
    <property type="match status" value="1"/>
</dbReference>
<dbReference type="Proteomes" id="UP001155882">
    <property type="component" value="Unassembled WGS sequence"/>
</dbReference>
<proteinExistence type="inferred from homology"/>
<feature type="signal peptide" evidence="5">
    <location>
        <begin position="1"/>
        <end position="25"/>
    </location>
</feature>
<feature type="chain" id="PRO_5041533107" evidence="5">
    <location>
        <begin position="26"/>
        <end position="176"/>
    </location>
</feature>
<comment type="subcellular location">
    <subcellularLocation>
        <location evidence="1">Fimbrium</location>
    </subcellularLocation>
</comment>
<dbReference type="EMBL" id="NOWC01000007">
    <property type="protein sequence ID" value="OZS75043.1"/>
    <property type="molecule type" value="Genomic_DNA"/>
</dbReference>
<reference evidence="7" key="2">
    <citation type="submission" date="2020-05" db="EMBL/GenBank/DDBJ databases">
        <authorList>
            <person name="Delgado-Blas J."/>
        </authorList>
    </citation>
    <scope>NUCLEOTIDE SEQUENCE</scope>
    <source>
        <strain evidence="7">BB1453</strain>
    </source>
</reference>
<organism evidence="9 10">
    <name type="scientific">Providencia rettgeri</name>
    <dbReference type="NCBI Taxonomy" id="587"/>
    <lineage>
        <taxon>Bacteria</taxon>
        <taxon>Pseudomonadati</taxon>
        <taxon>Pseudomonadota</taxon>
        <taxon>Gammaproteobacteria</taxon>
        <taxon>Enterobacterales</taxon>
        <taxon>Morganellaceae</taxon>
        <taxon>Providencia</taxon>
    </lineage>
</organism>
<reference evidence="8" key="3">
    <citation type="submission" date="2021-07" db="EMBL/GenBank/DDBJ databases">
        <authorList>
            <person name="Stanton E."/>
        </authorList>
    </citation>
    <scope>NUCLEOTIDE SEQUENCE</scope>
    <source>
        <strain evidence="8">2021EL-01139</strain>
    </source>
</reference>
<evidence type="ECO:0000256" key="4">
    <source>
        <dbReference type="ARBA" id="ARBA00023263"/>
    </source>
</evidence>
<evidence type="ECO:0000256" key="1">
    <source>
        <dbReference type="ARBA" id="ARBA00004561"/>
    </source>
</evidence>
<dbReference type="GO" id="GO:0043709">
    <property type="term" value="P:cell adhesion involved in single-species biofilm formation"/>
    <property type="evidence" value="ECO:0007669"/>
    <property type="project" value="TreeGrafter"/>
</dbReference>
<dbReference type="EMBL" id="CAHPSF010000004">
    <property type="protein sequence ID" value="CAB5692344.1"/>
    <property type="molecule type" value="Genomic_DNA"/>
</dbReference>
<evidence type="ECO:0000313" key="10">
    <source>
        <dbReference type="Proteomes" id="UP000216001"/>
    </source>
</evidence>
<protein>
    <submittedName>
        <fullName evidence="7">Long polar fimbrial protein LpfE</fullName>
    </submittedName>
</protein>
<dbReference type="GO" id="GO:0009289">
    <property type="term" value="C:pilus"/>
    <property type="evidence" value="ECO:0007669"/>
    <property type="project" value="UniProtKB-SubCell"/>
</dbReference>
<sequence>MKLYSYRYCYIFGIVFSLCPLFSSASDLSLNFTGNAIVTGCDVEFGNSGKNQEIDFKTVTTTKSGTGLSGLVTQPFSLKLSSCVGTINKVSVSMSGKADTGFPEYFAINSGTGSAQGLVYGVNVKGDKNKKQKPDGTVVEWSSTAQPLEYEATLYKTGNVDGGLAQASIDISIGYQ</sequence>
<comment type="similarity">
    <text evidence="2">Belongs to the fimbrial protein family.</text>
</comment>
<dbReference type="Proteomes" id="UP000834611">
    <property type="component" value="Unassembled WGS sequence"/>
</dbReference>
<dbReference type="InterPro" id="IPR008966">
    <property type="entry name" value="Adhesion_dom_sf"/>
</dbReference>
<feature type="domain" description="Fimbrial-type adhesion" evidence="6">
    <location>
        <begin position="31"/>
        <end position="176"/>
    </location>
</feature>
<dbReference type="RefSeq" id="WP_094961298.1">
    <property type="nucleotide sequence ID" value="NZ_ABDWLN020000053.1"/>
</dbReference>
<evidence type="ECO:0000313" key="7">
    <source>
        <dbReference type="EMBL" id="CAB5692344.1"/>
    </source>
</evidence>
<evidence type="ECO:0000259" key="6">
    <source>
        <dbReference type="Pfam" id="PF00419"/>
    </source>
</evidence>
<evidence type="ECO:0000256" key="3">
    <source>
        <dbReference type="ARBA" id="ARBA00022729"/>
    </source>
</evidence>
<dbReference type="PANTHER" id="PTHR33420">
    <property type="entry name" value="FIMBRIAL SUBUNIT ELFA-RELATED"/>
    <property type="match status" value="1"/>
</dbReference>
<dbReference type="InterPro" id="IPR036937">
    <property type="entry name" value="Adhesion_dom_fimbrial_sf"/>
</dbReference>
<dbReference type="EMBL" id="JAHWLI010000002">
    <property type="protein sequence ID" value="MBW3115014.1"/>
    <property type="molecule type" value="Genomic_DNA"/>
</dbReference>
<keyword evidence="4" id="KW-0281">Fimbrium</keyword>
<dbReference type="Proteomes" id="UP000216001">
    <property type="component" value="Unassembled WGS sequence"/>
</dbReference>
<dbReference type="AlphaFoldDB" id="A0A264VUR2"/>
<keyword evidence="3 5" id="KW-0732">Signal</keyword>
<dbReference type="PANTHER" id="PTHR33420:SF3">
    <property type="entry name" value="FIMBRIAL SUBUNIT ELFA"/>
    <property type="match status" value="1"/>
</dbReference>
<evidence type="ECO:0000313" key="9">
    <source>
        <dbReference type="EMBL" id="OZS75043.1"/>
    </source>
</evidence>
<dbReference type="GeneID" id="92273895"/>
<evidence type="ECO:0000256" key="2">
    <source>
        <dbReference type="ARBA" id="ARBA00006671"/>
    </source>
</evidence>
<gene>
    <name evidence="9" type="ORF">CHI95_07795</name>
    <name evidence="7" type="ORF">GHA_02007</name>
    <name evidence="8" type="ORF">KYI77_00860</name>
</gene>
<comment type="caution">
    <text evidence="9">The sequence shown here is derived from an EMBL/GenBank/DDBJ whole genome shotgun (WGS) entry which is preliminary data.</text>
</comment>
<accession>A0A264VUR2</accession>
<dbReference type="Pfam" id="PF00419">
    <property type="entry name" value="Fimbrial"/>
    <property type="match status" value="1"/>
</dbReference>
<dbReference type="InterPro" id="IPR000259">
    <property type="entry name" value="Adhesion_dom_fimbrial"/>
</dbReference>
<reference evidence="9 10" key="1">
    <citation type="submission" date="2017-07" db="EMBL/GenBank/DDBJ databases">
        <title>blaIMP-27 on transferable plasmids in Proteus mirabilis and Providencia rettgeri.</title>
        <authorList>
            <person name="Potter R."/>
        </authorList>
    </citation>
    <scope>NUCLEOTIDE SEQUENCE [LARGE SCALE GENOMIC DNA]</scope>
    <source>
        <strain evidence="9 10">PR1</strain>
    </source>
</reference>
<dbReference type="InterPro" id="IPR050263">
    <property type="entry name" value="Bact_Fimbrial_Adh_Pro"/>
</dbReference>
<evidence type="ECO:0000256" key="5">
    <source>
        <dbReference type="SAM" id="SignalP"/>
    </source>
</evidence>
<name>A0A264VUR2_PRORE</name>